<sequence length="142" mass="16302">MKRSIIAVISGAVILIIAAKNIYMKSESGHKKGEPDVVGTFSINCDENITVVANRENIEDREAFARELLQMYKDNSFHSTKFSTDHGYATSLDMYIYLWKENIEEGESVMTAEYRPIEYGKDYDVVNNPDKFQLYIDGREIE</sequence>
<accession>A0AAE3DRE7</accession>
<dbReference type="RefSeq" id="WP_227614592.1">
    <property type="nucleotide sequence ID" value="NZ_JAJEPR010000006.1"/>
</dbReference>
<dbReference type="AlphaFoldDB" id="A0AAE3DRE7"/>
<name>A0AAE3DRE7_9FIRM</name>
<keyword evidence="2" id="KW-1185">Reference proteome</keyword>
<organism evidence="1 2">
    <name type="scientific">Fusicatenibacter faecihominis</name>
    <dbReference type="NCBI Taxonomy" id="2881276"/>
    <lineage>
        <taxon>Bacteria</taxon>
        <taxon>Bacillati</taxon>
        <taxon>Bacillota</taxon>
        <taxon>Clostridia</taxon>
        <taxon>Lachnospirales</taxon>
        <taxon>Lachnospiraceae</taxon>
        <taxon>Fusicatenibacter</taxon>
    </lineage>
</organism>
<gene>
    <name evidence="1" type="ORF">LKD71_04965</name>
</gene>
<dbReference type="Proteomes" id="UP001197875">
    <property type="component" value="Unassembled WGS sequence"/>
</dbReference>
<comment type="caution">
    <text evidence="1">The sequence shown here is derived from an EMBL/GenBank/DDBJ whole genome shotgun (WGS) entry which is preliminary data.</text>
</comment>
<proteinExistence type="predicted"/>
<evidence type="ECO:0000313" key="1">
    <source>
        <dbReference type="EMBL" id="MCC2189170.1"/>
    </source>
</evidence>
<protein>
    <submittedName>
        <fullName evidence="1">Uncharacterized protein</fullName>
    </submittedName>
</protein>
<evidence type="ECO:0000313" key="2">
    <source>
        <dbReference type="Proteomes" id="UP001197875"/>
    </source>
</evidence>
<reference evidence="1 2" key="1">
    <citation type="submission" date="2021-10" db="EMBL/GenBank/DDBJ databases">
        <title>Anaerobic single-cell dispensing facilitates the cultivation of human gut bacteria.</title>
        <authorList>
            <person name="Afrizal A."/>
        </authorList>
    </citation>
    <scope>NUCLEOTIDE SEQUENCE [LARGE SCALE GENOMIC DNA]</scope>
    <source>
        <strain evidence="1 2">CLA-AA-H277</strain>
    </source>
</reference>
<dbReference type="EMBL" id="JAJEPR010000006">
    <property type="protein sequence ID" value="MCC2189170.1"/>
    <property type="molecule type" value="Genomic_DNA"/>
</dbReference>